<dbReference type="OrthoDB" id="2159336at2759"/>
<dbReference type="PRINTS" id="PR00499">
    <property type="entry name" value="P67PHOX"/>
</dbReference>
<proteinExistence type="inferred from homology"/>
<dbReference type="AlphaFoldDB" id="A0A177AYW1"/>
<dbReference type="InterPro" id="IPR001452">
    <property type="entry name" value="SH3_domain"/>
</dbReference>
<protein>
    <recommendedName>
        <fullName evidence="11">SH3 domain-containing protein</fullName>
    </recommendedName>
</protein>
<evidence type="ECO:0000256" key="1">
    <source>
        <dbReference type="ARBA" id="ARBA00004245"/>
    </source>
</evidence>
<dbReference type="CDD" id="cd11826">
    <property type="entry name" value="SH3_Abi"/>
    <property type="match status" value="1"/>
</dbReference>
<evidence type="ECO:0000256" key="7">
    <source>
        <dbReference type="ARBA" id="ARBA00023054"/>
    </source>
</evidence>
<dbReference type="PANTHER" id="PTHR14167">
    <property type="entry name" value="SH3 DOMAIN-CONTAINING"/>
    <property type="match status" value="1"/>
</dbReference>
<dbReference type="InterPro" id="IPR012849">
    <property type="entry name" value="Abl-interactor_HHR_dom"/>
</dbReference>
<evidence type="ECO:0000256" key="10">
    <source>
        <dbReference type="PROSITE-ProRule" id="PRU00192"/>
    </source>
</evidence>
<dbReference type="GO" id="GO:0030027">
    <property type="term" value="C:lamellipodium"/>
    <property type="evidence" value="ECO:0007669"/>
    <property type="project" value="UniProtKB-SubCell"/>
</dbReference>
<dbReference type="InterPro" id="IPR036028">
    <property type="entry name" value="SH3-like_dom_sf"/>
</dbReference>
<keyword evidence="5" id="KW-0963">Cytoplasm</keyword>
<dbReference type="Pfam" id="PF00018">
    <property type="entry name" value="SH3_1"/>
    <property type="match status" value="1"/>
</dbReference>
<keyword evidence="7" id="KW-0175">Coiled coil</keyword>
<dbReference type="Pfam" id="PF07815">
    <property type="entry name" value="Abi_HHR"/>
    <property type="match status" value="1"/>
</dbReference>
<evidence type="ECO:0000313" key="12">
    <source>
        <dbReference type="EMBL" id="OAF67199.1"/>
    </source>
</evidence>
<dbReference type="PROSITE" id="PS50002">
    <property type="entry name" value="SH3"/>
    <property type="match status" value="1"/>
</dbReference>
<keyword evidence="9" id="KW-0966">Cell projection</keyword>
<dbReference type="Gene3D" id="6.10.140.1620">
    <property type="match status" value="1"/>
</dbReference>
<evidence type="ECO:0000256" key="6">
    <source>
        <dbReference type="ARBA" id="ARBA00022553"/>
    </source>
</evidence>
<evidence type="ECO:0000256" key="9">
    <source>
        <dbReference type="ARBA" id="ARBA00023273"/>
    </source>
</evidence>
<keyword evidence="6" id="KW-0597">Phosphoprotein</keyword>
<dbReference type="Gene3D" id="2.30.30.40">
    <property type="entry name" value="SH3 Domains"/>
    <property type="match status" value="1"/>
</dbReference>
<dbReference type="Proteomes" id="UP000078046">
    <property type="component" value="Unassembled WGS sequence"/>
</dbReference>
<evidence type="ECO:0000313" key="13">
    <source>
        <dbReference type="Proteomes" id="UP000078046"/>
    </source>
</evidence>
<evidence type="ECO:0000259" key="11">
    <source>
        <dbReference type="PROSITE" id="PS50002"/>
    </source>
</evidence>
<evidence type="ECO:0000256" key="8">
    <source>
        <dbReference type="ARBA" id="ARBA00023212"/>
    </source>
</evidence>
<organism evidence="12 13">
    <name type="scientific">Intoshia linei</name>
    <dbReference type="NCBI Taxonomy" id="1819745"/>
    <lineage>
        <taxon>Eukaryota</taxon>
        <taxon>Metazoa</taxon>
        <taxon>Spiralia</taxon>
        <taxon>Lophotrochozoa</taxon>
        <taxon>Mesozoa</taxon>
        <taxon>Orthonectida</taxon>
        <taxon>Rhopaluridae</taxon>
        <taxon>Intoshia</taxon>
    </lineage>
</organism>
<dbReference type="SMART" id="SM00326">
    <property type="entry name" value="SH3"/>
    <property type="match status" value="1"/>
</dbReference>
<dbReference type="PANTHER" id="PTHR14167:SF116">
    <property type="entry name" value="CAP, ISOFORM AC"/>
    <property type="match status" value="1"/>
</dbReference>
<evidence type="ECO:0000256" key="5">
    <source>
        <dbReference type="ARBA" id="ARBA00022490"/>
    </source>
</evidence>
<feature type="domain" description="SH3" evidence="11">
    <location>
        <begin position="272"/>
        <end position="331"/>
    </location>
</feature>
<keyword evidence="13" id="KW-1185">Reference proteome</keyword>
<evidence type="ECO:0000256" key="4">
    <source>
        <dbReference type="ARBA" id="ARBA00022443"/>
    </source>
</evidence>
<dbReference type="SUPFAM" id="SSF50044">
    <property type="entry name" value="SH3-domain"/>
    <property type="match status" value="1"/>
</dbReference>
<sequence length="332" mass="38215">MFYMLIILPNKKTNTKELLNGCEGSFCEIEILHTKDKLTAINTTKKHSIQFTGSVASEINKLVTEFMCILEDKMSKVSGLDIETTVTEQNTQIYKEKVARQQIGELTVKNTTLRMPCREYEPTKKIEIKDIPKYVIPKLDLNALDNIGHQIMNTESYSIDYKDSKSEDMLIPEPEYHSQEDFNTFPTPKNSVDETNNPMFGTIASSSHYFSVKSSEFNTNSTSDQKSSINLDPPTNDFTEDTEIDDLMNHLTNLEPPTIINYELNENGVPYTYMEKVVAIYDYEKDREDEITFKENDIIYVIRKNEDGWWEGVCNFTVGLFPGNYVNQLDEN</sequence>
<dbReference type="FunFam" id="2.30.30.40:FF:000002">
    <property type="entry name" value="abl interactor 1 isoform X1"/>
    <property type="match status" value="1"/>
</dbReference>
<evidence type="ECO:0000256" key="3">
    <source>
        <dbReference type="ARBA" id="ARBA00010020"/>
    </source>
</evidence>
<evidence type="ECO:0000256" key="2">
    <source>
        <dbReference type="ARBA" id="ARBA00004510"/>
    </source>
</evidence>
<dbReference type="GO" id="GO:0005856">
    <property type="term" value="C:cytoskeleton"/>
    <property type="evidence" value="ECO:0007669"/>
    <property type="project" value="UniProtKB-SubCell"/>
</dbReference>
<keyword evidence="8" id="KW-0206">Cytoskeleton</keyword>
<gene>
    <name evidence="12" type="ORF">A3Q56_05104</name>
</gene>
<reference evidence="12 13" key="1">
    <citation type="submission" date="2016-04" db="EMBL/GenBank/DDBJ databases">
        <title>The genome of Intoshia linei affirms orthonectids as highly simplified spiralians.</title>
        <authorList>
            <person name="Mikhailov K.V."/>
            <person name="Slusarev G.S."/>
            <person name="Nikitin M.A."/>
            <person name="Logacheva M.D."/>
            <person name="Penin A."/>
            <person name="Aleoshin V."/>
            <person name="Panchin Y.V."/>
        </authorList>
    </citation>
    <scope>NUCLEOTIDE SEQUENCE [LARGE SCALE GENOMIC DNA]</scope>
    <source>
        <strain evidence="12">Intl2013</strain>
        <tissue evidence="12">Whole animal</tissue>
    </source>
</reference>
<comment type="subcellular location">
    <subcellularLocation>
        <location evidence="2">Cell projection</location>
        <location evidence="2">Lamellipodium</location>
    </subcellularLocation>
    <subcellularLocation>
        <location evidence="1">Cytoplasm</location>
        <location evidence="1">Cytoskeleton</location>
    </subcellularLocation>
</comment>
<dbReference type="InterPro" id="IPR050384">
    <property type="entry name" value="Endophilin_SH3RF"/>
</dbReference>
<dbReference type="EMBL" id="LWCA01000724">
    <property type="protein sequence ID" value="OAF67199.1"/>
    <property type="molecule type" value="Genomic_DNA"/>
</dbReference>
<dbReference type="InterPro" id="IPR028455">
    <property type="entry name" value="ABI3_SH3"/>
</dbReference>
<comment type="caution">
    <text evidence="12">The sequence shown here is derived from an EMBL/GenBank/DDBJ whole genome shotgun (WGS) entry which is preliminary data.</text>
</comment>
<name>A0A177AYW1_9BILA</name>
<keyword evidence="4 10" id="KW-0728">SH3 domain</keyword>
<comment type="similarity">
    <text evidence="3">Belongs to the ABI family.</text>
</comment>
<accession>A0A177AYW1</accession>
<dbReference type="PRINTS" id="PR00452">
    <property type="entry name" value="SH3DOMAIN"/>
</dbReference>